<reference evidence="1" key="1">
    <citation type="submission" date="2021-01" db="EMBL/GenBank/DDBJ databases">
        <title>Diatom-associated Roseobacters Show Island Model of Population Structure.</title>
        <authorList>
            <person name="Qu L."/>
            <person name="Feng X."/>
            <person name="Chen Y."/>
            <person name="Li L."/>
            <person name="Wang X."/>
            <person name="Hu Z."/>
            <person name="Wang H."/>
            <person name="Luo H."/>
        </authorList>
    </citation>
    <scope>NUCLEOTIDE SEQUENCE</scope>
    <source>
        <strain evidence="1">SM26-45</strain>
    </source>
</reference>
<evidence type="ECO:0000313" key="1">
    <source>
        <dbReference type="EMBL" id="MBM2357330.1"/>
    </source>
</evidence>
<dbReference type="AlphaFoldDB" id="A0A9Q2RXP3"/>
<dbReference type="Gene3D" id="1.10.10.60">
    <property type="entry name" value="Homeodomain-like"/>
    <property type="match status" value="1"/>
</dbReference>
<proteinExistence type="predicted"/>
<protein>
    <submittedName>
        <fullName evidence="1">HTH domain-containing protein</fullName>
    </submittedName>
</protein>
<comment type="caution">
    <text evidence="1">The sequence shown here is derived from an EMBL/GenBank/DDBJ whole genome shotgun (WGS) entry which is preliminary data.</text>
</comment>
<organism evidence="1 2">
    <name type="scientific">Pseudosulfitobacter pseudonitzschiae</name>
    <dbReference type="NCBI Taxonomy" id="1402135"/>
    <lineage>
        <taxon>Bacteria</taxon>
        <taxon>Pseudomonadati</taxon>
        <taxon>Pseudomonadota</taxon>
        <taxon>Alphaproteobacteria</taxon>
        <taxon>Rhodobacterales</taxon>
        <taxon>Roseobacteraceae</taxon>
        <taxon>Pseudosulfitobacter</taxon>
    </lineage>
</organism>
<gene>
    <name evidence="1" type="ORF">JQX14_22530</name>
</gene>
<accession>A0A9Q2RXP3</accession>
<dbReference type="Proteomes" id="UP000809337">
    <property type="component" value="Unassembled WGS sequence"/>
</dbReference>
<evidence type="ECO:0000313" key="2">
    <source>
        <dbReference type="Proteomes" id="UP000809337"/>
    </source>
</evidence>
<name>A0A9Q2RXP3_9RHOB</name>
<dbReference type="RefSeq" id="WP_231036041.1">
    <property type="nucleotide sequence ID" value="NZ_JAJNGX010000034.1"/>
</dbReference>
<sequence>MTDRPRVPAQIEAIVEALGVDDAVEFLLAFGGTEVYIAERPTAKSMIVARLGMQKAQALAKVADRLPKRMPIQKPWIAKVLHAKGLTGAEIARKLHVTDYTVRRYLADARKRNPPDPDQLNLDL</sequence>
<dbReference type="EMBL" id="JAFBWN010000034">
    <property type="protein sequence ID" value="MBM2357330.1"/>
    <property type="molecule type" value="Genomic_DNA"/>
</dbReference>